<reference evidence="2 3" key="1">
    <citation type="submission" date="2019-01" db="EMBL/GenBank/DDBJ databases">
        <title>Draft Genome and Complete Hox-Cluster Characterization of the Sterlet Sturgeon (Acipenser ruthenus).</title>
        <authorList>
            <person name="Wei Q."/>
        </authorList>
    </citation>
    <scope>NUCLEOTIDE SEQUENCE [LARGE SCALE GENOMIC DNA]</scope>
    <source>
        <strain evidence="2">WHYD16114868_AA</strain>
        <tissue evidence="2">Blood</tissue>
    </source>
</reference>
<dbReference type="AlphaFoldDB" id="A0A444UPN4"/>
<accession>A0A444UPN4</accession>
<organism evidence="2 3">
    <name type="scientific">Acipenser ruthenus</name>
    <name type="common">Sterlet sturgeon</name>
    <dbReference type="NCBI Taxonomy" id="7906"/>
    <lineage>
        <taxon>Eukaryota</taxon>
        <taxon>Metazoa</taxon>
        <taxon>Chordata</taxon>
        <taxon>Craniata</taxon>
        <taxon>Vertebrata</taxon>
        <taxon>Euteleostomi</taxon>
        <taxon>Actinopterygii</taxon>
        <taxon>Chondrostei</taxon>
        <taxon>Acipenseriformes</taxon>
        <taxon>Acipenseridae</taxon>
        <taxon>Acipenser</taxon>
    </lineage>
</organism>
<gene>
    <name evidence="2" type="ORF">EOD39_21148</name>
</gene>
<name>A0A444UPN4_ACIRT</name>
<evidence type="ECO:0000313" key="3">
    <source>
        <dbReference type="Proteomes" id="UP000289886"/>
    </source>
</evidence>
<evidence type="ECO:0000256" key="1">
    <source>
        <dbReference type="SAM" id="MobiDB-lite"/>
    </source>
</evidence>
<evidence type="ECO:0000313" key="2">
    <source>
        <dbReference type="EMBL" id="RXM37126.1"/>
    </source>
</evidence>
<keyword evidence="3" id="KW-1185">Reference proteome</keyword>
<comment type="caution">
    <text evidence="2">The sequence shown here is derived from an EMBL/GenBank/DDBJ whole genome shotgun (WGS) entry which is preliminary data.</text>
</comment>
<sequence length="81" mass="8790">MTVATGDPTDEYLKPTSVPKIPSSEELKQSRSASTISKSDYMEIQEGVNSSEDFLGENLKAANCALANTNYVNITKMLTDV</sequence>
<dbReference type="Proteomes" id="UP000289886">
    <property type="component" value="Unassembled WGS sequence"/>
</dbReference>
<protein>
    <submittedName>
        <fullName evidence="2">Potassium voltage-gated channel subfamily A member 2</fullName>
    </submittedName>
</protein>
<feature type="region of interest" description="Disordered" evidence="1">
    <location>
        <begin position="1"/>
        <end position="35"/>
    </location>
</feature>
<proteinExistence type="predicted"/>
<dbReference type="EMBL" id="SCEB01214106">
    <property type="protein sequence ID" value="RXM37126.1"/>
    <property type="molecule type" value="Genomic_DNA"/>
</dbReference>